<dbReference type="OrthoDB" id="3293at2759"/>
<accession>S0F3W5</accession>
<protein>
    <submittedName>
        <fullName evidence="2">Uncharacterized protein</fullName>
    </submittedName>
</protein>
<sequence length="156" mass="16897">MALLYERSSVWRAIVSATRNPRVLILFTVTATAAGYAIGKVSEIATSAASEKTKDDMEQKVRKDFETARYASHSKNALAVMFDSIKPENTHGEDNVNAKHKKHPIKLPGVMWHPAIAKREAAAKIAREAAATEGMPAASRPTQTSQLGPSSKPKEG</sequence>
<evidence type="ECO:0000313" key="2">
    <source>
        <dbReference type="EMBL" id="CDF77543.1"/>
    </source>
</evidence>
<organism evidence="2 3">
    <name type="scientific">Chondrus crispus</name>
    <name type="common">Carrageen Irish moss</name>
    <name type="synonym">Polymorpha crispa</name>
    <dbReference type="NCBI Taxonomy" id="2769"/>
    <lineage>
        <taxon>Eukaryota</taxon>
        <taxon>Rhodophyta</taxon>
        <taxon>Florideophyceae</taxon>
        <taxon>Rhodymeniophycidae</taxon>
        <taxon>Gigartinales</taxon>
        <taxon>Gigartinaceae</taxon>
        <taxon>Chondrus</taxon>
    </lineage>
</organism>
<dbReference type="Proteomes" id="UP000012073">
    <property type="component" value="Unassembled WGS sequence"/>
</dbReference>
<dbReference type="GeneID" id="17325039"/>
<evidence type="ECO:0000313" key="3">
    <source>
        <dbReference type="Proteomes" id="UP000012073"/>
    </source>
</evidence>
<dbReference type="EMBL" id="HG001843">
    <property type="protein sequence ID" value="CDF77543.1"/>
    <property type="molecule type" value="Genomic_DNA"/>
</dbReference>
<reference evidence="3" key="1">
    <citation type="journal article" date="2013" name="Proc. Natl. Acad. Sci. U.S.A.">
        <title>Genome structure and metabolic features in the red seaweed Chondrus crispus shed light on evolution of the Archaeplastida.</title>
        <authorList>
            <person name="Collen J."/>
            <person name="Porcel B."/>
            <person name="Carre W."/>
            <person name="Ball S.G."/>
            <person name="Chaparro C."/>
            <person name="Tonon T."/>
            <person name="Barbeyron T."/>
            <person name="Michel G."/>
            <person name="Noel B."/>
            <person name="Valentin K."/>
            <person name="Elias M."/>
            <person name="Artiguenave F."/>
            <person name="Arun A."/>
            <person name="Aury J.M."/>
            <person name="Barbosa-Neto J.F."/>
            <person name="Bothwell J.H."/>
            <person name="Bouget F.Y."/>
            <person name="Brillet L."/>
            <person name="Cabello-Hurtado F."/>
            <person name="Capella-Gutierrez S."/>
            <person name="Charrier B."/>
            <person name="Cladiere L."/>
            <person name="Cock J.M."/>
            <person name="Coelho S.M."/>
            <person name="Colleoni C."/>
            <person name="Czjzek M."/>
            <person name="Da Silva C."/>
            <person name="Delage L."/>
            <person name="Denoeud F."/>
            <person name="Deschamps P."/>
            <person name="Dittami S.M."/>
            <person name="Gabaldon T."/>
            <person name="Gachon C.M."/>
            <person name="Groisillier A."/>
            <person name="Herve C."/>
            <person name="Jabbari K."/>
            <person name="Katinka M."/>
            <person name="Kloareg B."/>
            <person name="Kowalczyk N."/>
            <person name="Labadie K."/>
            <person name="Leblanc C."/>
            <person name="Lopez P.J."/>
            <person name="McLachlan D.H."/>
            <person name="Meslet-Cladiere L."/>
            <person name="Moustafa A."/>
            <person name="Nehr Z."/>
            <person name="Nyvall Collen P."/>
            <person name="Panaud O."/>
            <person name="Partensky F."/>
            <person name="Poulain J."/>
            <person name="Rensing S.A."/>
            <person name="Rousvoal S."/>
            <person name="Samson G."/>
            <person name="Symeonidi A."/>
            <person name="Weissenbach J."/>
            <person name="Zambounis A."/>
            <person name="Wincker P."/>
            <person name="Boyen C."/>
        </authorList>
    </citation>
    <scope>NUCLEOTIDE SEQUENCE [LARGE SCALE GENOMIC DNA]</scope>
    <source>
        <strain evidence="3">cv. Stackhouse</strain>
    </source>
</reference>
<dbReference type="KEGG" id="ccp:CHC_T00005401001"/>
<feature type="region of interest" description="Disordered" evidence="1">
    <location>
        <begin position="123"/>
        <end position="156"/>
    </location>
</feature>
<proteinExistence type="predicted"/>
<dbReference type="Gramene" id="CDF77543">
    <property type="protein sequence ID" value="CDF77543"/>
    <property type="gene ID" value="CHC_T00005401001"/>
</dbReference>
<gene>
    <name evidence="2" type="ORF">CHC_T00005401001</name>
</gene>
<keyword evidence="3" id="KW-1185">Reference proteome</keyword>
<name>S0F3W5_CHOCR</name>
<dbReference type="AlphaFoldDB" id="S0F3W5"/>
<feature type="compositionally biased region" description="Polar residues" evidence="1">
    <location>
        <begin position="140"/>
        <end position="149"/>
    </location>
</feature>
<evidence type="ECO:0000256" key="1">
    <source>
        <dbReference type="SAM" id="MobiDB-lite"/>
    </source>
</evidence>
<dbReference type="RefSeq" id="XP_005717327.1">
    <property type="nucleotide sequence ID" value="XM_005717270.1"/>
</dbReference>